<feature type="domain" description="Suppressor of fused-like" evidence="1">
    <location>
        <begin position="52"/>
        <end position="215"/>
    </location>
</feature>
<evidence type="ECO:0000313" key="3">
    <source>
        <dbReference type="Proteomes" id="UP000769156"/>
    </source>
</evidence>
<sequence>MTREEYVERMEREDDWAPGWDAIDREFDRLYPGQEPAHYGTNIHARAIFGGDNYLDGYSVYQSQKGYQHIVTYGMSELYANEEALGGEYSRWGYEMTIKLKENSAEDCLWALDMLSNLARYTYTTERFFEAGECVPGNGTPLHVGTDSLITALLIVNDTSAQTLDTLHGKVEFIQLVGITESELDAIREDGSHISLLIEKMKKDNPELITDMKRKTSYL</sequence>
<comment type="caution">
    <text evidence="2">The sequence shown here is derived from an EMBL/GenBank/DDBJ whole genome shotgun (WGS) entry which is preliminary data.</text>
</comment>
<dbReference type="InterPro" id="IPR037181">
    <property type="entry name" value="SUFU_N"/>
</dbReference>
<protein>
    <submittedName>
        <fullName evidence="2">Suppressor of fused domain protein</fullName>
    </submittedName>
</protein>
<dbReference type="InterPro" id="IPR020941">
    <property type="entry name" value="SUFU-like_domain"/>
</dbReference>
<organism evidence="2 3">
    <name type="scientific">Lachnoclostridium phocaeense</name>
    <dbReference type="NCBI Taxonomy" id="1871021"/>
    <lineage>
        <taxon>Bacteria</taxon>
        <taxon>Bacillati</taxon>
        <taxon>Bacillota</taxon>
        <taxon>Clostridia</taxon>
        <taxon>Lachnospirales</taxon>
        <taxon>Lachnospiraceae</taxon>
    </lineage>
</organism>
<dbReference type="Pfam" id="PF05076">
    <property type="entry name" value="SUFU"/>
    <property type="match status" value="1"/>
</dbReference>
<dbReference type="PANTHER" id="PTHR10928">
    <property type="entry name" value="SUPPRESSOR OF FUSED"/>
    <property type="match status" value="1"/>
</dbReference>
<reference evidence="2" key="2">
    <citation type="submission" date="2021-09" db="EMBL/GenBank/DDBJ databases">
        <authorList>
            <person name="Gilroy R."/>
        </authorList>
    </citation>
    <scope>NUCLEOTIDE SEQUENCE</scope>
    <source>
        <strain evidence="2">ChiSjej5B23-16112</strain>
    </source>
</reference>
<name>A0A921HYE3_9FIRM</name>
<dbReference type="GO" id="GO:0005737">
    <property type="term" value="C:cytoplasm"/>
    <property type="evidence" value="ECO:0007669"/>
    <property type="project" value="TreeGrafter"/>
</dbReference>
<dbReference type="Proteomes" id="UP000769156">
    <property type="component" value="Unassembled WGS sequence"/>
</dbReference>
<dbReference type="PANTHER" id="PTHR10928:SF2">
    <property type="entry name" value="SUPPRESSOR OF FUSED HOMOLOG"/>
    <property type="match status" value="1"/>
</dbReference>
<evidence type="ECO:0000259" key="1">
    <source>
        <dbReference type="Pfam" id="PF05076"/>
    </source>
</evidence>
<proteinExistence type="predicted"/>
<dbReference type="InterPro" id="IPR007768">
    <property type="entry name" value="Suppressor_of_fused"/>
</dbReference>
<evidence type="ECO:0000313" key="2">
    <source>
        <dbReference type="EMBL" id="HJF93166.1"/>
    </source>
</evidence>
<gene>
    <name evidence="2" type="ORF">K8V82_00030</name>
</gene>
<reference evidence="2" key="1">
    <citation type="journal article" date="2021" name="PeerJ">
        <title>Extensive microbial diversity within the chicken gut microbiome revealed by metagenomics and culture.</title>
        <authorList>
            <person name="Gilroy R."/>
            <person name="Ravi A."/>
            <person name="Getino M."/>
            <person name="Pursley I."/>
            <person name="Horton D.L."/>
            <person name="Alikhan N.F."/>
            <person name="Baker D."/>
            <person name="Gharbi K."/>
            <person name="Hall N."/>
            <person name="Watson M."/>
            <person name="Adriaenssens E.M."/>
            <person name="Foster-Nyarko E."/>
            <person name="Jarju S."/>
            <person name="Secka A."/>
            <person name="Antonio M."/>
            <person name="Oren A."/>
            <person name="Chaudhuri R.R."/>
            <person name="La Ragione R."/>
            <person name="Hildebrand F."/>
            <person name="Pallen M.J."/>
        </authorList>
    </citation>
    <scope>NUCLEOTIDE SEQUENCE</scope>
    <source>
        <strain evidence="2">ChiSjej5B23-16112</strain>
    </source>
</reference>
<dbReference type="AlphaFoldDB" id="A0A921HYE3"/>
<accession>A0A921HYE3</accession>
<dbReference type="EMBL" id="DYVY01000002">
    <property type="protein sequence ID" value="HJF93166.1"/>
    <property type="molecule type" value="Genomic_DNA"/>
</dbReference>
<dbReference type="SUPFAM" id="SSF103359">
    <property type="entry name" value="Suppressor of Fused, N-terminal domain"/>
    <property type="match status" value="1"/>
</dbReference>